<dbReference type="PROSITE" id="PS50283">
    <property type="entry name" value="NA_SOLUT_SYMP_3"/>
    <property type="match status" value="1"/>
</dbReference>
<keyword evidence="4" id="KW-1003">Cell membrane</keyword>
<evidence type="ECO:0000256" key="4">
    <source>
        <dbReference type="ARBA" id="ARBA00022475"/>
    </source>
</evidence>
<evidence type="ECO:0008006" key="15">
    <source>
        <dbReference type="Google" id="ProtNLM"/>
    </source>
</evidence>
<evidence type="ECO:0000256" key="5">
    <source>
        <dbReference type="ARBA" id="ARBA00022692"/>
    </source>
</evidence>
<evidence type="ECO:0000256" key="3">
    <source>
        <dbReference type="ARBA" id="ARBA00022448"/>
    </source>
</evidence>
<keyword evidence="14" id="KW-1185">Reference proteome</keyword>
<dbReference type="InterPro" id="IPR038377">
    <property type="entry name" value="Na/Glc_symporter_sf"/>
</dbReference>
<dbReference type="PANTHER" id="PTHR42985">
    <property type="entry name" value="SODIUM-COUPLED MONOCARBOXYLATE TRANSPORTER"/>
    <property type="match status" value="1"/>
</dbReference>
<protein>
    <recommendedName>
        <fullName evidence="15">Sodium-coupled monocarboxylate transporter 1</fullName>
    </recommendedName>
</protein>
<keyword evidence="8" id="KW-0406">Ion transport</keyword>
<dbReference type="GO" id="GO:0006814">
    <property type="term" value="P:sodium ion transport"/>
    <property type="evidence" value="ECO:0007669"/>
    <property type="project" value="UniProtKB-KW"/>
</dbReference>
<keyword evidence="10" id="KW-0739">Sodium transport</keyword>
<proteinExistence type="inferred from homology"/>
<feature type="transmembrane region" description="Helical" evidence="12">
    <location>
        <begin position="12"/>
        <end position="32"/>
    </location>
</feature>
<evidence type="ECO:0000256" key="9">
    <source>
        <dbReference type="ARBA" id="ARBA00023136"/>
    </source>
</evidence>
<evidence type="ECO:0000256" key="1">
    <source>
        <dbReference type="ARBA" id="ARBA00004651"/>
    </source>
</evidence>
<dbReference type="GO" id="GO:0005886">
    <property type="term" value="C:plasma membrane"/>
    <property type="evidence" value="ECO:0007669"/>
    <property type="project" value="UniProtKB-SubCell"/>
</dbReference>
<dbReference type="Proteomes" id="UP000326759">
    <property type="component" value="Unassembled WGS sequence"/>
</dbReference>
<dbReference type="InterPro" id="IPR051163">
    <property type="entry name" value="Sodium:Solute_Symporter_SSF"/>
</dbReference>
<evidence type="ECO:0000313" key="13">
    <source>
        <dbReference type="EMBL" id="KAB7501631.1"/>
    </source>
</evidence>
<evidence type="ECO:0000256" key="10">
    <source>
        <dbReference type="ARBA" id="ARBA00023201"/>
    </source>
</evidence>
<comment type="subcellular location">
    <subcellularLocation>
        <location evidence="1">Cell membrane</location>
        <topology evidence="1">Multi-pass membrane protein</topology>
    </subcellularLocation>
</comment>
<organism evidence="13 14">
    <name type="scientific">Armadillidium nasatum</name>
    <dbReference type="NCBI Taxonomy" id="96803"/>
    <lineage>
        <taxon>Eukaryota</taxon>
        <taxon>Metazoa</taxon>
        <taxon>Ecdysozoa</taxon>
        <taxon>Arthropoda</taxon>
        <taxon>Crustacea</taxon>
        <taxon>Multicrustacea</taxon>
        <taxon>Malacostraca</taxon>
        <taxon>Eumalacostraca</taxon>
        <taxon>Peracarida</taxon>
        <taxon>Isopoda</taxon>
        <taxon>Oniscidea</taxon>
        <taxon>Crinocheta</taxon>
        <taxon>Armadillidiidae</taxon>
        <taxon>Armadillidium</taxon>
    </lineage>
</organism>
<evidence type="ECO:0000256" key="12">
    <source>
        <dbReference type="SAM" id="Phobius"/>
    </source>
</evidence>
<sequence length="115" mass="12334">MNVENGFGIIDYCMFAGVLVISSGIGFYFSYIGNKSPEEFLMGNRNLKTLPVAMSLLTSYISAIALLGYSGEVYGNGLQIGSIILGGPVALIFASYFVLPVLYPLKLTSINEVCT</sequence>
<dbReference type="EMBL" id="SEYY01010030">
    <property type="protein sequence ID" value="KAB7501631.1"/>
    <property type="molecule type" value="Genomic_DNA"/>
</dbReference>
<dbReference type="AlphaFoldDB" id="A0A5N5T4X4"/>
<keyword evidence="3" id="KW-0813">Transport</keyword>
<evidence type="ECO:0000256" key="7">
    <source>
        <dbReference type="ARBA" id="ARBA00023053"/>
    </source>
</evidence>
<feature type="transmembrane region" description="Helical" evidence="12">
    <location>
        <begin position="52"/>
        <end position="71"/>
    </location>
</feature>
<dbReference type="InterPro" id="IPR001734">
    <property type="entry name" value="Na/solute_symporter"/>
</dbReference>
<keyword evidence="6 12" id="KW-1133">Transmembrane helix</keyword>
<keyword evidence="9 12" id="KW-0472">Membrane</keyword>
<name>A0A5N5T4X4_9CRUS</name>
<gene>
    <name evidence="13" type="ORF">Anas_11106</name>
</gene>
<feature type="transmembrane region" description="Helical" evidence="12">
    <location>
        <begin position="83"/>
        <end position="103"/>
    </location>
</feature>
<evidence type="ECO:0000256" key="8">
    <source>
        <dbReference type="ARBA" id="ARBA00023065"/>
    </source>
</evidence>
<comment type="similarity">
    <text evidence="2 11">Belongs to the sodium:solute symporter (SSF) (TC 2.A.21) family.</text>
</comment>
<keyword evidence="5 12" id="KW-0812">Transmembrane</keyword>
<dbReference type="GO" id="GO:0015293">
    <property type="term" value="F:symporter activity"/>
    <property type="evidence" value="ECO:0007669"/>
    <property type="project" value="TreeGrafter"/>
</dbReference>
<dbReference type="Pfam" id="PF00474">
    <property type="entry name" value="SSF"/>
    <property type="match status" value="1"/>
</dbReference>
<evidence type="ECO:0000256" key="6">
    <source>
        <dbReference type="ARBA" id="ARBA00022989"/>
    </source>
</evidence>
<dbReference type="PANTHER" id="PTHR42985:SF40">
    <property type="entry name" value="LD47995P-RELATED"/>
    <property type="match status" value="1"/>
</dbReference>
<keyword evidence="7" id="KW-0915">Sodium</keyword>
<comment type="caution">
    <text evidence="13">The sequence shown here is derived from an EMBL/GenBank/DDBJ whole genome shotgun (WGS) entry which is preliminary data.</text>
</comment>
<evidence type="ECO:0000256" key="2">
    <source>
        <dbReference type="ARBA" id="ARBA00006434"/>
    </source>
</evidence>
<reference evidence="13 14" key="1">
    <citation type="journal article" date="2019" name="PLoS Biol.">
        <title>Sex chromosomes control vertical transmission of feminizing Wolbachia symbionts in an isopod.</title>
        <authorList>
            <person name="Becking T."/>
            <person name="Chebbi M.A."/>
            <person name="Giraud I."/>
            <person name="Moumen B."/>
            <person name="Laverre T."/>
            <person name="Caubet Y."/>
            <person name="Peccoud J."/>
            <person name="Gilbert C."/>
            <person name="Cordaux R."/>
        </authorList>
    </citation>
    <scope>NUCLEOTIDE SEQUENCE [LARGE SCALE GENOMIC DNA]</scope>
    <source>
        <strain evidence="13">ANa2</strain>
        <tissue evidence="13">Whole body excluding digestive tract and cuticle</tissue>
    </source>
</reference>
<dbReference type="Gene3D" id="1.20.1730.10">
    <property type="entry name" value="Sodium/glucose cotransporter"/>
    <property type="match status" value="1"/>
</dbReference>
<evidence type="ECO:0000313" key="14">
    <source>
        <dbReference type="Proteomes" id="UP000326759"/>
    </source>
</evidence>
<accession>A0A5N5T4X4</accession>
<dbReference type="OrthoDB" id="6132759at2759"/>
<evidence type="ECO:0000256" key="11">
    <source>
        <dbReference type="RuleBase" id="RU362091"/>
    </source>
</evidence>